<evidence type="ECO:0000256" key="2">
    <source>
        <dbReference type="ARBA" id="ARBA00023136"/>
    </source>
</evidence>
<sequence>MIRLISYLFAALSLILISLSGVENVHAQEAQTGGQRSLLPEIDPQDIEIRSQFQARFPGLRRQPILGFNPRPRVYQIDPNRRPFIEDEETVMANLPIGVLERPEAPVFNPLGYAEPKNGFARFGLGSFLTPEADVYAMSRLGTNHWVSGNFNYVSTDGHIDEFRSSARDVSMDLIAISSLSDKVKLKATLEALSGFNYFPGLISELGVPVVQNSRVENSGINGGASLTYARTSLSGMALSINGYSGSMNMTSDLVPLTGEATEWGVNANAEYSRLGEHVQEVHRLRVRADAGGINERLGATQNWVIAGASAHYERLFNYQTDVKASAGITVADDGINDLSVYLTPDVTLRHTLFRGLDLRGRLLGRVDQPTLAGVHDENPFFDLASLLQHQYEMRLQAEVLAEPLKGTKFSGGLSYQNIRHYLYYTRNENSIAGTDFTEQYYSPAFRRANIIKLYGSLTQDLKPGIVWLTGEAHWQRPRLSGNEKIPFIESLGAQATVSIRPAGQILIEGWAEFAGDREDSAGNDLSSFFIVGSRFEISVTEKLGVYGKLLNLLSEEYELWRGYPERGFQGFAGITYLF</sequence>
<dbReference type="Gene3D" id="2.40.170.20">
    <property type="entry name" value="TonB-dependent receptor, beta-barrel domain"/>
    <property type="match status" value="1"/>
</dbReference>
<evidence type="ECO:0000313" key="4">
    <source>
        <dbReference type="EMBL" id="PWN07924.1"/>
    </source>
</evidence>
<keyword evidence="5" id="KW-1185">Reference proteome</keyword>
<evidence type="ECO:0008006" key="6">
    <source>
        <dbReference type="Google" id="ProtNLM"/>
    </source>
</evidence>
<dbReference type="GO" id="GO:0009279">
    <property type="term" value="C:cell outer membrane"/>
    <property type="evidence" value="ECO:0007669"/>
    <property type="project" value="UniProtKB-SubCell"/>
</dbReference>
<dbReference type="Proteomes" id="UP000245533">
    <property type="component" value="Unassembled WGS sequence"/>
</dbReference>
<evidence type="ECO:0000256" key="3">
    <source>
        <dbReference type="ARBA" id="ARBA00023237"/>
    </source>
</evidence>
<dbReference type="AlphaFoldDB" id="A0A316TYN7"/>
<evidence type="ECO:0000313" key="5">
    <source>
        <dbReference type="Proteomes" id="UP000245533"/>
    </source>
</evidence>
<proteinExistence type="predicted"/>
<keyword evidence="2" id="KW-0472">Membrane</keyword>
<evidence type="ECO:0000256" key="1">
    <source>
        <dbReference type="ARBA" id="ARBA00004442"/>
    </source>
</evidence>
<dbReference type="InterPro" id="IPR036942">
    <property type="entry name" value="Beta-barrel_TonB_sf"/>
</dbReference>
<comment type="caution">
    <text evidence="4">The sequence shown here is derived from an EMBL/GenBank/DDBJ whole genome shotgun (WGS) entry which is preliminary data.</text>
</comment>
<dbReference type="OrthoDB" id="1522212at2"/>
<gene>
    <name evidence="4" type="ORF">DDZ15_02625</name>
</gene>
<reference evidence="4 5" key="1">
    <citation type="submission" date="2018-05" db="EMBL/GenBank/DDBJ databases">
        <title>Rhodohalobacter halophilus gen. nov., sp. nov., a moderately halophilic member of the family Balneolaceae.</title>
        <authorList>
            <person name="Liu Z.-W."/>
        </authorList>
    </citation>
    <scope>NUCLEOTIDE SEQUENCE [LARGE SCALE GENOMIC DNA]</scope>
    <source>
        <strain evidence="4 5">8A47</strain>
    </source>
</reference>
<dbReference type="RefSeq" id="WP_109644541.1">
    <property type="nucleotide sequence ID" value="NZ_QGGB01000002.1"/>
</dbReference>
<protein>
    <recommendedName>
        <fullName evidence="6">TonB dependent receptor</fullName>
    </recommendedName>
</protein>
<name>A0A316TYN7_9BACT</name>
<organism evidence="4 5">
    <name type="scientific">Rhodohalobacter mucosus</name>
    <dbReference type="NCBI Taxonomy" id="2079485"/>
    <lineage>
        <taxon>Bacteria</taxon>
        <taxon>Pseudomonadati</taxon>
        <taxon>Balneolota</taxon>
        <taxon>Balneolia</taxon>
        <taxon>Balneolales</taxon>
        <taxon>Balneolaceae</taxon>
        <taxon>Rhodohalobacter</taxon>
    </lineage>
</organism>
<dbReference type="EMBL" id="QGGB01000002">
    <property type="protein sequence ID" value="PWN07924.1"/>
    <property type="molecule type" value="Genomic_DNA"/>
</dbReference>
<accession>A0A316TYN7</accession>
<dbReference type="SUPFAM" id="SSF56935">
    <property type="entry name" value="Porins"/>
    <property type="match status" value="1"/>
</dbReference>
<comment type="subcellular location">
    <subcellularLocation>
        <location evidence="1">Cell outer membrane</location>
    </subcellularLocation>
</comment>
<keyword evidence="3" id="KW-0998">Cell outer membrane</keyword>